<dbReference type="Proteomes" id="UP000633278">
    <property type="component" value="Unassembled WGS sequence"/>
</dbReference>
<dbReference type="PROSITE" id="PS00139">
    <property type="entry name" value="THIOL_PROTEASE_CYS"/>
    <property type="match status" value="1"/>
</dbReference>
<accession>A0A917MFT4</accession>
<comment type="caution">
    <text evidence="2">The sequence shown here is derived from an EMBL/GenBank/DDBJ whole genome shotgun (WGS) entry which is preliminary data.</text>
</comment>
<keyword evidence="2" id="KW-0378">Hydrolase</keyword>
<dbReference type="AlphaFoldDB" id="A0A917MFT4"/>
<name>A0A917MFT4_9FLAO</name>
<dbReference type="Gene3D" id="3.90.70.10">
    <property type="entry name" value="Cysteine proteinases"/>
    <property type="match status" value="1"/>
</dbReference>
<keyword evidence="2" id="KW-0645">Protease</keyword>
<keyword evidence="2" id="KW-0031">Aminopeptidase</keyword>
<reference evidence="2" key="1">
    <citation type="journal article" date="2014" name="Int. J. Syst. Evol. Microbiol.">
        <title>Complete genome sequence of Corynebacterium casei LMG S-19264T (=DSM 44701T), isolated from a smear-ripened cheese.</title>
        <authorList>
            <consortium name="US DOE Joint Genome Institute (JGI-PGF)"/>
            <person name="Walter F."/>
            <person name="Albersmeier A."/>
            <person name="Kalinowski J."/>
            <person name="Ruckert C."/>
        </authorList>
    </citation>
    <scope>NUCLEOTIDE SEQUENCE</scope>
    <source>
        <strain evidence="2">CGMCC 1.15763</strain>
    </source>
</reference>
<sequence length="358" mass="40443">MKYIIVLLCIAFGLETQAQNTNDFEIQIKLQTTKLNDQQSSGTCWSFATTSFIETEALRLGNDTVTLSPIFYVKPTYIKKAEKFIDKKGESWFKAGDLTFSVLDAYKKYGAVPEQAYNGIIEGDWQHDHVEMDNLLSAMVESVGNSGYGRIKPQSWKKSVNGVLNAYLGIAPKTFNYKGKSYTPQTFADTFIGINPDDYIEITSYSHLEFYKNVVLNIPANWNDNKYLNLPIKDFESVINNALKNGYSLAWDGDATEPNFDFQKGVLNLIEQQEDSKITQIIRQLTFEDGTTTDDHNMHIIGTAKDKNGKLYYLLKNSEGSNSMDGYIYMSKNSLLLKTISVLVHKDAIPAVIKKKLI</sequence>
<dbReference type="SUPFAM" id="SSF54001">
    <property type="entry name" value="Cysteine proteinases"/>
    <property type="match status" value="1"/>
</dbReference>
<feature type="signal peptide" evidence="1">
    <location>
        <begin position="1"/>
        <end position="18"/>
    </location>
</feature>
<evidence type="ECO:0000256" key="1">
    <source>
        <dbReference type="SAM" id="SignalP"/>
    </source>
</evidence>
<dbReference type="RefSeq" id="WP_188599575.1">
    <property type="nucleotide sequence ID" value="NZ_BMJW01000003.1"/>
</dbReference>
<dbReference type="Pfam" id="PF03051">
    <property type="entry name" value="Peptidase_C1_2"/>
    <property type="match status" value="1"/>
</dbReference>
<dbReference type="GO" id="GO:0006508">
    <property type="term" value="P:proteolysis"/>
    <property type="evidence" value="ECO:0007669"/>
    <property type="project" value="InterPro"/>
</dbReference>
<dbReference type="InterPro" id="IPR038765">
    <property type="entry name" value="Papain-like_cys_pep_sf"/>
</dbReference>
<dbReference type="GO" id="GO:0070005">
    <property type="term" value="F:cysteine-type aminopeptidase activity"/>
    <property type="evidence" value="ECO:0007669"/>
    <property type="project" value="InterPro"/>
</dbReference>
<gene>
    <name evidence="2" type="primary">pepC</name>
    <name evidence="2" type="ORF">GCM10011416_23850</name>
</gene>
<dbReference type="InterPro" id="IPR000169">
    <property type="entry name" value="Pept_cys_AS"/>
</dbReference>
<keyword evidence="1" id="KW-0732">Signal</keyword>
<keyword evidence="3" id="KW-1185">Reference proteome</keyword>
<evidence type="ECO:0000313" key="2">
    <source>
        <dbReference type="EMBL" id="GGH03972.1"/>
    </source>
</evidence>
<evidence type="ECO:0000313" key="3">
    <source>
        <dbReference type="Proteomes" id="UP000633278"/>
    </source>
</evidence>
<organism evidence="2 3">
    <name type="scientific">Polaribacter pacificus</name>
    <dbReference type="NCBI Taxonomy" id="1775173"/>
    <lineage>
        <taxon>Bacteria</taxon>
        <taxon>Pseudomonadati</taxon>
        <taxon>Bacteroidota</taxon>
        <taxon>Flavobacteriia</taxon>
        <taxon>Flavobacteriales</taxon>
        <taxon>Flavobacteriaceae</taxon>
    </lineage>
</organism>
<dbReference type="EMBL" id="BMJW01000003">
    <property type="protein sequence ID" value="GGH03972.1"/>
    <property type="molecule type" value="Genomic_DNA"/>
</dbReference>
<feature type="chain" id="PRO_5037886145" evidence="1">
    <location>
        <begin position="19"/>
        <end position="358"/>
    </location>
</feature>
<reference evidence="2" key="2">
    <citation type="submission" date="2020-09" db="EMBL/GenBank/DDBJ databases">
        <authorList>
            <person name="Sun Q."/>
            <person name="Zhou Y."/>
        </authorList>
    </citation>
    <scope>NUCLEOTIDE SEQUENCE</scope>
    <source>
        <strain evidence="2">CGMCC 1.15763</strain>
    </source>
</reference>
<proteinExistence type="predicted"/>
<dbReference type="InterPro" id="IPR004134">
    <property type="entry name" value="Peptidase_C1B"/>
</dbReference>
<protein>
    <submittedName>
        <fullName evidence="2">Aminopeptidase</fullName>
    </submittedName>
</protein>